<evidence type="ECO:0000313" key="3">
    <source>
        <dbReference type="Proteomes" id="UP000199073"/>
    </source>
</evidence>
<dbReference type="OrthoDB" id="9795345at2"/>
<organism evidence="2 3">
    <name type="scientific">Desulforhopalus singaporensis</name>
    <dbReference type="NCBI Taxonomy" id="91360"/>
    <lineage>
        <taxon>Bacteria</taxon>
        <taxon>Pseudomonadati</taxon>
        <taxon>Thermodesulfobacteriota</taxon>
        <taxon>Desulfobulbia</taxon>
        <taxon>Desulfobulbales</taxon>
        <taxon>Desulfocapsaceae</taxon>
        <taxon>Desulforhopalus</taxon>
    </lineage>
</organism>
<dbReference type="RefSeq" id="WP_092218702.1">
    <property type="nucleotide sequence ID" value="NZ_FNJI01000001.1"/>
</dbReference>
<dbReference type="Pfam" id="PF07879">
    <property type="entry name" value="PHB_acc_N"/>
    <property type="match status" value="1"/>
</dbReference>
<evidence type="ECO:0000259" key="1">
    <source>
        <dbReference type="Pfam" id="PF07879"/>
    </source>
</evidence>
<dbReference type="Proteomes" id="UP000199073">
    <property type="component" value="Unassembled WGS sequence"/>
</dbReference>
<dbReference type="STRING" id="91360.SAMN05660330_00115"/>
<accession>A0A1H0J1S5</accession>
<proteinExistence type="predicted"/>
<dbReference type="InterPro" id="IPR012909">
    <property type="entry name" value="PHA_DNA-bd_N"/>
</dbReference>
<reference evidence="2 3" key="1">
    <citation type="submission" date="2016-10" db="EMBL/GenBank/DDBJ databases">
        <authorList>
            <person name="de Groot N.N."/>
        </authorList>
    </citation>
    <scope>NUCLEOTIDE SEQUENCE [LARGE SCALE GENOMIC DNA]</scope>
    <source>
        <strain evidence="2 3">DSM 12130</strain>
    </source>
</reference>
<gene>
    <name evidence="2" type="ORF">SAMN05660330_00115</name>
</gene>
<dbReference type="AlphaFoldDB" id="A0A1H0J1S5"/>
<evidence type="ECO:0000313" key="2">
    <source>
        <dbReference type="EMBL" id="SDO37684.1"/>
    </source>
</evidence>
<name>A0A1H0J1S5_9BACT</name>
<sequence>MANIIYIKKYPNRRLYNTNTSSYITISDVADLIKQGFRVQVTDVTTDYDVTALVLTQIIMDKAKKNQELLPVSLLHLVIQFGENLLHDFFDKYLEKTMESYLVYRKNMDDQVNAYLDMGMDFSSLAEKTLRDIEAMNVFSESYKNFTRKK</sequence>
<dbReference type="EMBL" id="FNJI01000001">
    <property type="protein sequence ID" value="SDO37684.1"/>
    <property type="molecule type" value="Genomic_DNA"/>
</dbReference>
<protein>
    <submittedName>
        <fullName evidence="2">Polyhydroxyalkanoate synthesis repressor PhaR</fullName>
    </submittedName>
</protein>
<feature type="domain" description="PHA accumulation regulator DNA-binding N-terminal" evidence="1">
    <location>
        <begin position="7"/>
        <end position="65"/>
    </location>
</feature>
<keyword evidence="3" id="KW-1185">Reference proteome</keyword>